<protein>
    <submittedName>
        <fullName evidence="2">Uncharacterized protein</fullName>
    </submittedName>
</protein>
<comment type="caution">
    <text evidence="2">The sequence shown here is derived from an EMBL/GenBank/DDBJ whole genome shotgun (WGS) entry which is preliminary data.</text>
</comment>
<dbReference type="EMBL" id="JACVVK020000586">
    <property type="protein sequence ID" value="KAK7464557.1"/>
    <property type="molecule type" value="Genomic_DNA"/>
</dbReference>
<proteinExistence type="predicted"/>
<dbReference type="EMBL" id="JACVVK020000238">
    <property type="protein sequence ID" value="KAK7482808.1"/>
    <property type="molecule type" value="Genomic_DNA"/>
</dbReference>
<reference evidence="2" key="3">
    <citation type="submission" date="2023-01" db="EMBL/GenBank/DDBJ databases">
        <authorList>
            <person name="Patra A."/>
        </authorList>
    </citation>
    <scope>NUCLEOTIDE SEQUENCE</scope>
    <source>
        <strain evidence="2">Wonlab-2016</strain>
        <tissue evidence="2">Foot muscle</tissue>
    </source>
</reference>
<reference evidence="2 3" key="2">
    <citation type="journal article" date="2023" name="Sci. Data">
        <title>Genome assembly of the Korean intertidal mud-creeper Batillaria attramentaria.</title>
        <authorList>
            <person name="Patra A.K."/>
            <person name="Ho P.T."/>
            <person name="Jun S."/>
            <person name="Lee S.J."/>
            <person name="Kim Y."/>
            <person name="Won Y.J."/>
        </authorList>
    </citation>
    <scope>NUCLEOTIDE SEQUENCE [LARGE SCALE GENOMIC DNA]</scope>
    <source>
        <strain evidence="2">Wonlab-2016</strain>
    </source>
</reference>
<dbReference type="Proteomes" id="UP001519460">
    <property type="component" value="Unassembled WGS sequence"/>
</dbReference>
<name>A0ABD0K6Q9_9CAEN</name>
<sequence length="102" mass="11547">MRSFVHRQKTSCLDTIHRVICAAGTGVEKAVKTIGNAMDCGIEERKCEVCGRCFKNKHYKGEKQTRCPACRCKKASGNLREKKIRTIEDNRKKKLVDVSMSV</sequence>
<evidence type="ECO:0000313" key="2">
    <source>
        <dbReference type="EMBL" id="KAK7482808.1"/>
    </source>
</evidence>
<evidence type="ECO:0000313" key="1">
    <source>
        <dbReference type="EMBL" id="KAK7464557.1"/>
    </source>
</evidence>
<dbReference type="AlphaFoldDB" id="A0ABD0K6Q9"/>
<keyword evidence="3" id="KW-1185">Reference proteome</keyword>
<evidence type="ECO:0000313" key="3">
    <source>
        <dbReference type="Proteomes" id="UP001519460"/>
    </source>
</evidence>
<reference evidence="2" key="1">
    <citation type="submission" date="2020-09" db="EMBL/GenBank/DDBJ databases">
        <authorList>
            <person name="Won Y."/>
        </authorList>
    </citation>
    <scope>NUCLEOTIDE SEQUENCE</scope>
    <source>
        <strain evidence="2">Wonlab-2016</strain>
        <tissue evidence="2">Foot muscle</tissue>
    </source>
</reference>
<accession>A0ABD0K6Q9</accession>
<gene>
    <name evidence="2" type="ORF">BaRGS_00025974</name>
    <name evidence="1" type="ORF">BaRGS_00037892</name>
</gene>
<organism evidence="2 3">
    <name type="scientific">Batillaria attramentaria</name>
    <dbReference type="NCBI Taxonomy" id="370345"/>
    <lineage>
        <taxon>Eukaryota</taxon>
        <taxon>Metazoa</taxon>
        <taxon>Spiralia</taxon>
        <taxon>Lophotrochozoa</taxon>
        <taxon>Mollusca</taxon>
        <taxon>Gastropoda</taxon>
        <taxon>Caenogastropoda</taxon>
        <taxon>Sorbeoconcha</taxon>
        <taxon>Cerithioidea</taxon>
        <taxon>Batillariidae</taxon>
        <taxon>Batillaria</taxon>
    </lineage>
</organism>